<dbReference type="Proteomes" id="UP000014040">
    <property type="component" value="Unassembled WGS sequence"/>
</dbReference>
<sequence>MFTKFKFIIFFFILLTGSIAGCEVKDVPAIKSEDSHQGIRNDAIEYDEKLSVFKQVKGEMQMTKKRFRLSYYEEYKKEATLYDISERDFYNAELEAL</sequence>
<dbReference type="PATRIC" id="fig|1053224.3.peg.4324"/>
<protein>
    <recommendedName>
        <fullName evidence="4">Lipoprotein</fullName>
    </recommendedName>
</protein>
<evidence type="ECO:0000313" key="2">
    <source>
        <dbReference type="EMBL" id="EOO71761.1"/>
    </source>
</evidence>
<evidence type="ECO:0008006" key="4">
    <source>
        <dbReference type="Google" id="ProtNLM"/>
    </source>
</evidence>
<feature type="chain" id="PRO_5038541692" description="Lipoprotein" evidence="1">
    <location>
        <begin position="23"/>
        <end position="97"/>
    </location>
</feature>
<feature type="signal peptide" evidence="1">
    <location>
        <begin position="1"/>
        <end position="22"/>
    </location>
</feature>
<reference evidence="2 3" key="1">
    <citation type="submission" date="2012-12" db="EMBL/GenBank/DDBJ databases">
        <title>The Genome Sequence of Bacillus cereus VD021.</title>
        <authorList>
            <consortium name="The Broad Institute Genome Sequencing Platform"/>
            <consortium name="The Broad Institute Genome Sequencing Center for Infectious Disease"/>
            <person name="Feldgarden M."/>
            <person name="Van der Auwera G.A."/>
            <person name="Mahillon J."/>
            <person name="Duprez V."/>
            <person name="Timmery S."/>
            <person name="Mattelet C."/>
            <person name="Dierick K."/>
            <person name="Sun M."/>
            <person name="Yu Z."/>
            <person name="Zhu L."/>
            <person name="Hu X."/>
            <person name="Shank E.B."/>
            <person name="Swiecicka I."/>
            <person name="Hansen B.M."/>
            <person name="Andrup L."/>
            <person name="Walker B."/>
            <person name="Young S.K."/>
            <person name="Zeng Q."/>
            <person name="Gargeya S."/>
            <person name="Fitzgerald M."/>
            <person name="Haas B."/>
            <person name="Abouelleil A."/>
            <person name="Alvarado L."/>
            <person name="Arachchi H.M."/>
            <person name="Berlin A.M."/>
            <person name="Chapman S.B."/>
            <person name="Dewar J."/>
            <person name="Goldberg J."/>
            <person name="Griggs A."/>
            <person name="Gujja S."/>
            <person name="Hansen M."/>
            <person name="Howarth C."/>
            <person name="Imamovic A."/>
            <person name="Larimer J."/>
            <person name="McCowan C."/>
            <person name="Murphy C."/>
            <person name="Neiman D."/>
            <person name="Pearson M."/>
            <person name="Priest M."/>
            <person name="Roberts A."/>
            <person name="Saif S."/>
            <person name="Shea T."/>
            <person name="Sisk P."/>
            <person name="Sykes S."/>
            <person name="Wortman J."/>
            <person name="Nusbaum C."/>
            <person name="Birren B."/>
        </authorList>
    </citation>
    <scope>NUCLEOTIDE SEQUENCE [LARGE SCALE GENOMIC DNA]</scope>
    <source>
        <strain evidence="2 3">VD021</strain>
    </source>
</reference>
<gene>
    <name evidence="2" type="ORF">IIC_04277</name>
</gene>
<keyword evidence="1" id="KW-0732">Signal</keyword>
<name>R8HG47_BACCE</name>
<comment type="caution">
    <text evidence="2">The sequence shown here is derived from an EMBL/GenBank/DDBJ whole genome shotgun (WGS) entry which is preliminary data.</text>
</comment>
<evidence type="ECO:0000256" key="1">
    <source>
        <dbReference type="SAM" id="SignalP"/>
    </source>
</evidence>
<accession>R8HG47</accession>
<dbReference type="RefSeq" id="WP_016102392.1">
    <property type="nucleotide sequence ID" value="NZ_KB976282.1"/>
</dbReference>
<dbReference type="HOGENOM" id="CLU_2340814_0_0_9"/>
<dbReference type="PROSITE" id="PS51257">
    <property type="entry name" value="PROKAR_LIPOPROTEIN"/>
    <property type="match status" value="1"/>
</dbReference>
<dbReference type="EMBL" id="AHES01000040">
    <property type="protein sequence ID" value="EOO71761.1"/>
    <property type="molecule type" value="Genomic_DNA"/>
</dbReference>
<dbReference type="AlphaFoldDB" id="R8HG47"/>
<organism evidence="2 3">
    <name type="scientific">Bacillus cereus VD021</name>
    <dbReference type="NCBI Taxonomy" id="1053224"/>
    <lineage>
        <taxon>Bacteria</taxon>
        <taxon>Bacillati</taxon>
        <taxon>Bacillota</taxon>
        <taxon>Bacilli</taxon>
        <taxon>Bacillales</taxon>
        <taxon>Bacillaceae</taxon>
        <taxon>Bacillus</taxon>
        <taxon>Bacillus cereus group</taxon>
    </lineage>
</organism>
<evidence type="ECO:0000313" key="3">
    <source>
        <dbReference type="Proteomes" id="UP000014040"/>
    </source>
</evidence>
<proteinExistence type="predicted"/>